<reference evidence="18" key="1">
    <citation type="submission" date="2011-01" db="EMBL/GenBank/DDBJ databases">
        <title>Complete sequence of chromosome of Thermovibrio ammonificans HB-1.</title>
        <authorList>
            <consortium name="US DOE Joint Genome Institute"/>
            <person name="Lucas S."/>
            <person name="Copeland A."/>
            <person name="Lapidus A."/>
            <person name="Cheng J.-F."/>
            <person name="Goodwin L."/>
            <person name="Pitluck S."/>
            <person name="Davenport K."/>
            <person name="Detter J.C."/>
            <person name="Han C."/>
            <person name="Tapia R."/>
            <person name="Land M."/>
            <person name="Hauser L."/>
            <person name="Kyrpides N."/>
            <person name="Ivanova N."/>
            <person name="Ovchinnikova G."/>
            <person name="Vetriani C."/>
            <person name="Woyke T."/>
        </authorList>
    </citation>
    <scope>NUCLEOTIDE SEQUENCE [LARGE SCALE GENOMIC DNA]</scope>
    <source>
        <strain evidence="18">HB-1</strain>
    </source>
</reference>
<evidence type="ECO:0000256" key="9">
    <source>
        <dbReference type="ARBA" id="ARBA00023239"/>
    </source>
</evidence>
<evidence type="ECO:0000256" key="14">
    <source>
        <dbReference type="ARBA" id="ARBA00029490"/>
    </source>
</evidence>
<comment type="catalytic activity">
    <reaction evidence="11">
        <text>(2R)-2,3-dihydroxy-3-methylbutanoate = 3-methyl-2-oxobutanoate + H2O</text>
        <dbReference type="Rhea" id="RHEA:24809"/>
        <dbReference type="ChEBI" id="CHEBI:11851"/>
        <dbReference type="ChEBI" id="CHEBI:15377"/>
        <dbReference type="ChEBI" id="CHEBI:49072"/>
        <dbReference type="EC" id="4.2.1.9"/>
    </reaction>
    <physiologicalReaction direction="left-to-right" evidence="11">
        <dbReference type="Rhea" id="RHEA:24810"/>
    </physiologicalReaction>
</comment>
<feature type="modified residue" description="N6-carboxylysine" evidence="15">
    <location>
        <position position="120"/>
    </location>
</feature>
<dbReference type="HAMAP" id="MF_00012">
    <property type="entry name" value="IlvD"/>
    <property type="match status" value="1"/>
</dbReference>
<evidence type="ECO:0000256" key="5">
    <source>
        <dbReference type="ARBA" id="ARBA00022723"/>
    </source>
</evidence>
<dbReference type="eggNOG" id="COG0129">
    <property type="taxonomic scope" value="Bacteria"/>
</dbReference>
<keyword evidence="3 15" id="KW-0028">Amino-acid biosynthesis</keyword>
<dbReference type="GO" id="GO:0051537">
    <property type="term" value="F:2 iron, 2 sulfur cluster binding"/>
    <property type="evidence" value="ECO:0007669"/>
    <property type="project" value="UniProtKB-UniRule"/>
</dbReference>
<dbReference type="GO" id="GO:0000287">
    <property type="term" value="F:magnesium ion binding"/>
    <property type="evidence" value="ECO:0007669"/>
    <property type="project" value="UniProtKB-UniRule"/>
</dbReference>
<keyword evidence="5 15" id="KW-0479">Metal-binding</keyword>
<evidence type="ECO:0000256" key="13">
    <source>
        <dbReference type="ARBA" id="ARBA00029437"/>
    </source>
</evidence>
<feature type="binding site" evidence="15">
    <location>
        <position position="77"/>
    </location>
    <ligand>
        <name>Mg(2+)</name>
        <dbReference type="ChEBI" id="CHEBI:18420"/>
    </ligand>
</feature>
<dbReference type="HOGENOM" id="CLU_014271_4_2_0"/>
<dbReference type="InterPro" id="IPR020558">
    <property type="entry name" value="DiOHA_6PGluconate_deHydtase_CS"/>
</dbReference>
<keyword evidence="8 15" id="KW-0411">Iron-sulfur</keyword>
<dbReference type="InterPro" id="IPR056740">
    <property type="entry name" value="ILV_EDD_C"/>
</dbReference>
<comment type="subunit">
    <text evidence="15">Homodimer.</text>
</comment>
<feature type="active site" description="Proton acceptor" evidence="15">
    <location>
        <position position="465"/>
    </location>
</feature>
<evidence type="ECO:0000256" key="3">
    <source>
        <dbReference type="ARBA" id="ARBA00022605"/>
    </source>
</evidence>
<comment type="pathway">
    <text evidence="13 15">Amino-acid biosynthesis; L-isoleucine biosynthesis; L-isoleucine from 2-oxobutanoate: step 3/4.</text>
</comment>
<dbReference type="InterPro" id="IPR004404">
    <property type="entry name" value="DihydroxyA_deHydtase"/>
</dbReference>
<evidence type="ECO:0000259" key="16">
    <source>
        <dbReference type="Pfam" id="PF00920"/>
    </source>
</evidence>
<evidence type="ECO:0000256" key="7">
    <source>
        <dbReference type="ARBA" id="ARBA00023004"/>
    </source>
</evidence>
<dbReference type="PROSITE" id="PS00887">
    <property type="entry name" value="ILVD_EDD_2"/>
    <property type="match status" value="1"/>
</dbReference>
<evidence type="ECO:0000256" key="15">
    <source>
        <dbReference type="HAMAP-Rule" id="MF_00012"/>
    </source>
</evidence>
<comment type="similarity">
    <text evidence="2 15">Belongs to the IlvD/Edd family.</text>
</comment>
<dbReference type="InterPro" id="IPR042096">
    <property type="entry name" value="Dihydro-acid_dehy_C"/>
</dbReference>
<dbReference type="OrthoDB" id="9807077at2"/>
<keyword evidence="6 15" id="KW-0460">Magnesium</keyword>
<dbReference type="Gene3D" id="3.50.30.80">
    <property type="entry name" value="IlvD/EDD C-terminal domain-like"/>
    <property type="match status" value="1"/>
</dbReference>
<dbReference type="Proteomes" id="UP000006362">
    <property type="component" value="Chromosome"/>
</dbReference>
<dbReference type="RefSeq" id="WP_013537292.1">
    <property type="nucleotide sequence ID" value="NC_014926.1"/>
</dbReference>
<evidence type="ECO:0000256" key="4">
    <source>
        <dbReference type="ARBA" id="ARBA00022714"/>
    </source>
</evidence>
<dbReference type="InterPro" id="IPR037237">
    <property type="entry name" value="IlvD/EDD_N"/>
</dbReference>
<dbReference type="NCBIfam" id="NF002068">
    <property type="entry name" value="PRK00911.1"/>
    <property type="match status" value="1"/>
</dbReference>
<name>E8T5N1_THEA1</name>
<dbReference type="GO" id="GO:0009099">
    <property type="term" value="P:L-valine biosynthetic process"/>
    <property type="evidence" value="ECO:0007669"/>
    <property type="project" value="UniProtKB-UniRule"/>
</dbReference>
<dbReference type="SUPFAM" id="SSF52016">
    <property type="entry name" value="LeuD/IlvD-like"/>
    <property type="match status" value="1"/>
</dbReference>
<keyword evidence="4 15" id="KW-0001">2Fe-2S</keyword>
<dbReference type="EMBL" id="CP002444">
    <property type="protein sequence ID" value="ADU96506.1"/>
    <property type="molecule type" value="Genomic_DNA"/>
</dbReference>
<evidence type="ECO:0000313" key="19">
    <source>
        <dbReference type="Proteomes" id="UP000006362"/>
    </source>
</evidence>
<keyword evidence="9 15" id="KW-0456">Lyase</keyword>
<dbReference type="Pfam" id="PF24877">
    <property type="entry name" value="ILV_EDD_C"/>
    <property type="match status" value="1"/>
</dbReference>
<dbReference type="UniPathway" id="UPA00047">
    <property type="reaction ID" value="UER00057"/>
</dbReference>
<accession>E8T5N1</accession>
<dbReference type="UniPathway" id="UPA00049">
    <property type="reaction ID" value="UER00061"/>
</dbReference>
<feature type="domain" description="Dihydroxy-acid/6-phosphogluconate dehydratase C-terminal" evidence="17">
    <location>
        <begin position="355"/>
        <end position="546"/>
    </location>
</feature>
<evidence type="ECO:0000256" key="10">
    <source>
        <dbReference type="ARBA" id="ARBA00023304"/>
    </source>
</evidence>
<proteinExistence type="inferred from homology"/>
<keyword evidence="10 15" id="KW-0100">Branched-chain amino acid biosynthesis</keyword>
<comment type="pathway">
    <text evidence="12 15">Amino-acid biosynthesis; L-valine biosynthesis; L-valine from pyruvate: step 3/4.</text>
</comment>
<dbReference type="PANTHER" id="PTHR43661">
    <property type="entry name" value="D-XYLONATE DEHYDRATASE"/>
    <property type="match status" value="1"/>
</dbReference>
<comment type="cofactor">
    <cofactor evidence="15">
        <name>[2Fe-2S] cluster</name>
        <dbReference type="ChEBI" id="CHEBI:190135"/>
    </cofactor>
    <text evidence="15">Binds 1 [2Fe-2S] cluster per subunit. This cluster acts as a Lewis acid cofactor.</text>
</comment>
<evidence type="ECO:0000256" key="11">
    <source>
        <dbReference type="ARBA" id="ARBA00029304"/>
    </source>
</evidence>
<dbReference type="STRING" id="648996.Theam_0534"/>
<evidence type="ECO:0000256" key="12">
    <source>
        <dbReference type="ARBA" id="ARBA00029436"/>
    </source>
</evidence>
<feature type="binding site" description="via carbamate group" evidence="15">
    <location>
        <position position="120"/>
    </location>
    <ligand>
        <name>Mg(2+)</name>
        <dbReference type="ChEBI" id="CHEBI:18420"/>
    </ligand>
</feature>
<dbReference type="SUPFAM" id="SSF143975">
    <property type="entry name" value="IlvD/EDD N-terminal domain-like"/>
    <property type="match status" value="1"/>
</dbReference>
<evidence type="ECO:0000313" key="18">
    <source>
        <dbReference type="EMBL" id="ADU96506.1"/>
    </source>
</evidence>
<sequence>MRSDVLREFEKLPARALMMATGLQRKDIDKPLIGIISSWTDLVPGHADMFSLERFIERGVAAAGGTPFIVRVPAICDGIAMGHEGMRFSLPLRELIADAIEDVVNAHQLDGIVLLTACDKITPGMLMGAARVNVPAIVVTAGPMLAGRRGKERLDLVTHTFEAIGRYKAGEITLEELLELEGAACPSSGSCQGMFTANTMACLTEALGMSLPYCGTSPAPLAEKKRIAEASGEKIVELVKKNIRPRDILTPQAFRNAIRVDLALGGSTNTVLHLPAIAHEAGVPFEIKLFDQLSRETPKICSMRPGGKYLMEDLHYAGGIPGVMKRLYDKLESNPTVLGTDIKEIAAAAKIWDDDVIRPTDNPYSPEGGIAILYGNLAPEGAVIKQGAVSEKMKVFTGTARVFDSEEEAMKAVMNGQIKAGDIIVIRYEGPKGGPGMREMLAVTAAVMGMGLGESVALITDGRFSGGTHGPCIGHISPEAAEGGPIGVVQDGDKIHINVPERRLELLISEEELQNRLKSFKPKQKEIKSKFLRKYAKLVTSASKGAIQDV</sequence>
<keyword evidence="7 15" id="KW-0408">Iron</keyword>
<dbReference type="PROSITE" id="PS00886">
    <property type="entry name" value="ILVD_EDD_1"/>
    <property type="match status" value="1"/>
</dbReference>
<feature type="binding site" evidence="15">
    <location>
        <position position="439"/>
    </location>
    <ligand>
        <name>Mg(2+)</name>
        <dbReference type="ChEBI" id="CHEBI:18420"/>
    </ligand>
</feature>
<organism evidence="18 19">
    <name type="scientific">Thermovibrio ammonificans (strain DSM 15698 / JCM 12110 / HB-1)</name>
    <dbReference type="NCBI Taxonomy" id="648996"/>
    <lineage>
        <taxon>Bacteria</taxon>
        <taxon>Pseudomonadati</taxon>
        <taxon>Aquificota</taxon>
        <taxon>Aquificia</taxon>
        <taxon>Desulfurobacteriales</taxon>
        <taxon>Desulfurobacteriaceae</taxon>
        <taxon>Thermovibrio</taxon>
    </lineage>
</organism>
<dbReference type="GO" id="GO:0009097">
    <property type="term" value="P:isoleucine biosynthetic process"/>
    <property type="evidence" value="ECO:0007669"/>
    <property type="project" value="UniProtKB-UniRule"/>
</dbReference>
<dbReference type="NCBIfam" id="TIGR00110">
    <property type="entry name" value="ilvD"/>
    <property type="match status" value="1"/>
</dbReference>
<dbReference type="AlphaFoldDB" id="E8T5N1"/>
<dbReference type="PANTHER" id="PTHR43661:SF3">
    <property type="entry name" value="D-XYLONATE DEHYDRATASE YAGF-RELATED"/>
    <property type="match status" value="1"/>
</dbReference>
<evidence type="ECO:0000256" key="2">
    <source>
        <dbReference type="ARBA" id="ARBA00006486"/>
    </source>
</evidence>
<protein>
    <recommendedName>
        <fullName evidence="14 15">Dihydroxy-acid dehydratase</fullName>
        <shortName evidence="15">DAD</shortName>
        <ecNumber evidence="14 15">4.2.1.9</ecNumber>
    </recommendedName>
</protein>
<feature type="binding site" evidence="15">
    <location>
        <position position="119"/>
    </location>
    <ligand>
        <name>Mg(2+)</name>
        <dbReference type="ChEBI" id="CHEBI:18420"/>
    </ligand>
</feature>
<feature type="domain" description="Dihydroxy-acid/6-phosphogluconate dehydratase N-terminal" evidence="16">
    <location>
        <begin position="30"/>
        <end position="344"/>
    </location>
</feature>
<dbReference type="KEGG" id="tam:Theam_0534"/>
<dbReference type="EC" id="4.2.1.9" evidence="14 15"/>
<dbReference type="GO" id="GO:0005829">
    <property type="term" value="C:cytosol"/>
    <property type="evidence" value="ECO:0007669"/>
    <property type="project" value="TreeGrafter"/>
</dbReference>
<comment type="cofactor">
    <cofactor evidence="1 15">
        <name>Mg(2+)</name>
        <dbReference type="ChEBI" id="CHEBI:18420"/>
    </cofactor>
</comment>
<comment type="function">
    <text evidence="15">Functions in the biosynthesis of branched-chain amino acids. Catalyzes the dehydration of (2R,3R)-2,3-dihydroxy-3-methylpentanoate (2,3-dihydroxy-3-methylvalerate) into 2-oxo-3-methylpentanoate (2-oxo-3-methylvalerate) and of (2R)-2,3-dihydroxy-3-methylbutanoate (2,3-dihydroxyisovalerate) into 2-oxo-3-methylbutanoate (2-oxoisovalerate), the penultimate precursor to L-isoleucine and L-valine, respectively.</text>
</comment>
<evidence type="ECO:0000259" key="17">
    <source>
        <dbReference type="Pfam" id="PF24877"/>
    </source>
</evidence>
<comment type="catalytic activity">
    <reaction evidence="15">
        <text>(2R,3R)-2,3-dihydroxy-3-methylpentanoate = (S)-3-methyl-2-oxopentanoate + H2O</text>
        <dbReference type="Rhea" id="RHEA:27694"/>
        <dbReference type="ChEBI" id="CHEBI:15377"/>
        <dbReference type="ChEBI" id="CHEBI:35146"/>
        <dbReference type="ChEBI" id="CHEBI:49258"/>
        <dbReference type="EC" id="4.2.1.9"/>
    </reaction>
</comment>
<evidence type="ECO:0000256" key="6">
    <source>
        <dbReference type="ARBA" id="ARBA00022842"/>
    </source>
</evidence>
<evidence type="ECO:0000256" key="8">
    <source>
        <dbReference type="ARBA" id="ARBA00023014"/>
    </source>
</evidence>
<dbReference type="Pfam" id="PF00920">
    <property type="entry name" value="ILVD_EDD_N"/>
    <property type="match status" value="1"/>
</dbReference>
<dbReference type="InterPro" id="IPR000581">
    <property type="entry name" value="ILV_EDD_N"/>
</dbReference>
<dbReference type="GO" id="GO:0004160">
    <property type="term" value="F:dihydroxy-acid dehydratase activity"/>
    <property type="evidence" value="ECO:0007669"/>
    <property type="project" value="UniProtKB-UniRule"/>
</dbReference>
<keyword evidence="19" id="KW-1185">Reference proteome</keyword>
<comment type="caution">
    <text evidence="15">Lacks conserved residue(s) required for the propagation of feature annotation.</text>
</comment>
<evidence type="ECO:0000256" key="1">
    <source>
        <dbReference type="ARBA" id="ARBA00001946"/>
    </source>
</evidence>
<gene>
    <name evidence="15" type="primary">ilvD</name>
    <name evidence="18" type="ordered locus">Theam_0534</name>
</gene>
<dbReference type="FunFam" id="3.50.30.80:FF:000001">
    <property type="entry name" value="Dihydroxy-acid dehydratase"/>
    <property type="match status" value="1"/>
</dbReference>